<dbReference type="Proteomes" id="UP000499080">
    <property type="component" value="Unassembled WGS sequence"/>
</dbReference>
<sequence>MKHEERYEDQKELGEYTKPLNSDHDFAPKPIESDTEKETHEDKKEISDNTKEKLGSEHDFERSPTKFLPEYEKKELGRNETDELNHEPVFEHNPAEFVSEHKEQTIQNSETENIDFLIVTKIPKDTRHFLWTINEFSNLPVVKELYSPGIYRLYSSWCRLKLVKNERGFCLYHVNTL</sequence>
<feature type="region of interest" description="Disordered" evidence="1">
    <location>
        <begin position="1"/>
        <end position="85"/>
    </location>
</feature>
<keyword evidence="3" id="KW-1185">Reference proteome</keyword>
<reference evidence="2 3" key="1">
    <citation type="journal article" date="2019" name="Sci. Rep.">
        <title>Orb-weaving spider Araneus ventricosus genome elucidates the spidroin gene catalogue.</title>
        <authorList>
            <person name="Kono N."/>
            <person name="Nakamura H."/>
            <person name="Ohtoshi R."/>
            <person name="Moran D.A.P."/>
            <person name="Shinohara A."/>
            <person name="Yoshida Y."/>
            <person name="Fujiwara M."/>
            <person name="Mori M."/>
            <person name="Tomita M."/>
            <person name="Arakawa K."/>
        </authorList>
    </citation>
    <scope>NUCLEOTIDE SEQUENCE [LARGE SCALE GENOMIC DNA]</scope>
</reference>
<name>A0A4Y2C3C2_ARAVE</name>
<organism evidence="2 3">
    <name type="scientific">Araneus ventricosus</name>
    <name type="common">Orbweaver spider</name>
    <name type="synonym">Epeira ventricosa</name>
    <dbReference type="NCBI Taxonomy" id="182803"/>
    <lineage>
        <taxon>Eukaryota</taxon>
        <taxon>Metazoa</taxon>
        <taxon>Ecdysozoa</taxon>
        <taxon>Arthropoda</taxon>
        <taxon>Chelicerata</taxon>
        <taxon>Arachnida</taxon>
        <taxon>Araneae</taxon>
        <taxon>Araneomorphae</taxon>
        <taxon>Entelegynae</taxon>
        <taxon>Araneoidea</taxon>
        <taxon>Araneidae</taxon>
        <taxon>Araneus</taxon>
    </lineage>
</organism>
<evidence type="ECO:0000313" key="2">
    <source>
        <dbReference type="EMBL" id="GBL98970.1"/>
    </source>
</evidence>
<dbReference type="OrthoDB" id="6465972at2759"/>
<protein>
    <submittedName>
        <fullName evidence="2">Uncharacterized protein</fullName>
    </submittedName>
</protein>
<dbReference type="EMBL" id="BGPR01000144">
    <property type="protein sequence ID" value="GBL98970.1"/>
    <property type="molecule type" value="Genomic_DNA"/>
</dbReference>
<dbReference type="AlphaFoldDB" id="A0A4Y2C3C2"/>
<evidence type="ECO:0000313" key="3">
    <source>
        <dbReference type="Proteomes" id="UP000499080"/>
    </source>
</evidence>
<proteinExistence type="predicted"/>
<accession>A0A4Y2C3C2</accession>
<evidence type="ECO:0000256" key="1">
    <source>
        <dbReference type="SAM" id="MobiDB-lite"/>
    </source>
</evidence>
<gene>
    <name evidence="2" type="ORF">AVEN_227488_1</name>
</gene>
<comment type="caution">
    <text evidence="2">The sequence shown here is derived from an EMBL/GenBank/DDBJ whole genome shotgun (WGS) entry which is preliminary data.</text>
</comment>